<evidence type="ECO:0000313" key="3">
    <source>
        <dbReference type="EMBL" id="OFC58117.1"/>
    </source>
</evidence>
<proteinExistence type="predicted"/>
<dbReference type="Proteomes" id="UP000175707">
    <property type="component" value="Unassembled WGS sequence"/>
</dbReference>
<dbReference type="AlphaFoldDB" id="A0A1E7YUE1"/>
<gene>
    <name evidence="2" type="ORF">BAE27_06845</name>
    <name evidence="3" type="ORF">BAE30_09375</name>
</gene>
<sequence>MLLITQNGYSPIETWAARMYGEEVQSATLEGIADLPRSGWMPVGSVAFCRAAMAHQGLVEPEPLDYPECIAHFAAAGHFLETYADVPEGWTPDDHRVHAKPYRTKLDPSLWTPETPFWIANWHRFGPEYRFYIRQGEIVGCGRYDDRDDDPNDPLELDMGRVLAMVNQYQKDGAPAGYGLDVGVSDEDGLTYLVKVIDGWAFGWYRGTCHPRDYLSLLKVRWQEIRSGPG</sequence>
<accession>A0A1E7YUE1</accession>
<dbReference type="Pfam" id="PF14243">
    <property type="entry name" value="R2K_3"/>
    <property type="match status" value="1"/>
</dbReference>
<organism evidence="3 5">
    <name type="scientific">Acidithiobacillus caldus</name>
    <dbReference type="NCBI Taxonomy" id="33059"/>
    <lineage>
        <taxon>Bacteria</taxon>
        <taxon>Pseudomonadati</taxon>
        <taxon>Pseudomonadota</taxon>
        <taxon>Acidithiobacillia</taxon>
        <taxon>Acidithiobacillales</taxon>
        <taxon>Acidithiobacillaceae</taxon>
        <taxon>Acidithiobacillus</taxon>
    </lineage>
</organism>
<reference evidence="4 5" key="1">
    <citation type="submission" date="2016-06" db="EMBL/GenBank/DDBJ databases">
        <title>Gene turnover analysis identifies the evolutionary adaptation of the extremophile Acidithiobacillus caldus.</title>
        <authorList>
            <person name="Zhang X."/>
        </authorList>
    </citation>
    <scope>NUCLEOTIDE SEQUENCE [LARGE SCALE GENOMIC DNA]</scope>
    <source>
        <strain evidence="2 4">DX</strain>
        <strain evidence="3 5">S1</strain>
    </source>
</reference>
<dbReference type="RefSeq" id="WP_070114045.1">
    <property type="nucleotide sequence ID" value="NZ_LZYE01000183.1"/>
</dbReference>
<dbReference type="EMBL" id="LZYH01000596">
    <property type="protein sequence ID" value="OFC58117.1"/>
    <property type="molecule type" value="Genomic_DNA"/>
</dbReference>
<dbReference type="Proteomes" id="UP000175616">
    <property type="component" value="Unassembled WGS sequence"/>
</dbReference>
<evidence type="ECO:0000313" key="2">
    <source>
        <dbReference type="EMBL" id="OFC36005.1"/>
    </source>
</evidence>
<protein>
    <recommendedName>
        <fullName evidence="1">ATP-grasp domain-containing protein</fullName>
    </recommendedName>
</protein>
<evidence type="ECO:0000313" key="4">
    <source>
        <dbReference type="Proteomes" id="UP000175616"/>
    </source>
</evidence>
<comment type="caution">
    <text evidence="3">The sequence shown here is derived from an EMBL/GenBank/DDBJ whole genome shotgun (WGS) entry which is preliminary data.</text>
</comment>
<dbReference type="InterPro" id="IPR025643">
    <property type="entry name" value="R2K_3"/>
</dbReference>
<feature type="domain" description="ATP-grasp" evidence="1">
    <location>
        <begin position="52"/>
        <end position="225"/>
    </location>
</feature>
<dbReference type="EMBL" id="LZYE01000183">
    <property type="protein sequence ID" value="OFC36005.1"/>
    <property type="molecule type" value="Genomic_DNA"/>
</dbReference>
<name>A0A1E7YUE1_9PROT</name>
<evidence type="ECO:0000259" key="1">
    <source>
        <dbReference type="Pfam" id="PF14243"/>
    </source>
</evidence>
<evidence type="ECO:0000313" key="5">
    <source>
        <dbReference type="Proteomes" id="UP000175707"/>
    </source>
</evidence>